<feature type="compositionally biased region" description="Basic and acidic residues" evidence="5">
    <location>
        <begin position="412"/>
        <end position="488"/>
    </location>
</feature>
<gene>
    <name evidence="8" type="ORF">LENED_010962</name>
</gene>
<evidence type="ECO:0000259" key="6">
    <source>
        <dbReference type="PROSITE" id="PS50089"/>
    </source>
</evidence>
<sequence>MDGRGLPLLSGPPPPPDSSESAEMGCRKCAKEFNILFTRSRRCNHCGYAYCQSCTDYQALMPRESSSGSSGYDPMNVCAFCIEFLQITASGKGALKNLPLAKLRKYAGAYNIRIDHAVEKDDVIEALLTARQPNGCLSPQNESYYRRYSVPNRAGPGQSSTRARVQNLFSSSSSLRSSNNNANSAPPPPPPPQHTRPEFARPDLEPDGGREDRGIPIRPRMQPFSATAGAPPRRNTATRPQSTPTASAPRPVPTPSPEFRPHSNYVPPPQPSYSSYPAYPSSYPNPQNSNPPPSPPRPQQYHPYASYIPNSGASRSSHNLHVPPGHVPPRPGSVPPRQRASSAAPATRTPPPAPPPPAPTLDQLLSMTTESMSSLSISSLKAILFANHVNSSMILEKGDLVRRVVGLVEDERRERREHEERELEEQRQREETERIEREREEREDQERIRVQHEMMEAFEREKRERESREQELNREREETARREEERIDGLQSDLMQVDSESESRHTYNGEHNTNPTSSSSPPPPPTPPKTSPAPSKVSHKAPATAAFVERTGLCVVCQDEEANIAIVDCGHLAMCRSCCDAIMQSTRECPLCRTRIVTEARLLRIFKA</sequence>
<dbReference type="PROSITE" id="PS50089">
    <property type="entry name" value="ZF_RING_2"/>
    <property type="match status" value="1"/>
</dbReference>
<evidence type="ECO:0000256" key="1">
    <source>
        <dbReference type="ARBA" id="ARBA00022723"/>
    </source>
</evidence>
<keyword evidence="1" id="KW-0479">Metal-binding</keyword>
<dbReference type="Gene3D" id="3.30.40.10">
    <property type="entry name" value="Zinc/RING finger domain, C3HC4 (zinc finger)"/>
    <property type="match status" value="2"/>
</dbReference>
<comment type="caution">
    <text evidence="8">The sequence shown here is derived from an EMBL/GenBank/DDBJ whole genome shotgun (WGS) entry which is preliminary data.</text>
</comment>
<evidence type="ECO:0000313" key="8">
    <source>
        <dbReference type="EMBL" id="GAW08859.1"/>
    </source>
</evidence>
<evidence type="ECO:0000256" key="3">
    <source>
        <dbReference type="ARBA" id="ARBA00022833"/>
    </source>
</evidence>
<dbReference type="InterPro" id="IPR013083">
    <property type="entry name" value="Znf_RING/FYVE/PHD"/>
</dbReference>
<evidence type="ECO:0000313" key="9">
    <source>
        <dbReference type="Proteomes" id="UP000188533"/>
    </source>
</evidence>
<dbReference type="EMBL" id="BDGU01000809">
    <property type="protein sequence ID" value="GAW08859.1"/>
    <property type="molecule type" value="Genomic_DNA"/>
</dbReference>
<dbReference type="PANTHER" id="PTHR14879">
    <property type="entry name" value="CASPASE REGULATOR, RING FINGER DOMAIN-CONTAINING"/>
    <property type="match status" value="1"/>
</dbReference>
<dbReference type="InterPro" id="IPR011011">
    <property type="entry name" value="Znf_FYVE_PHD"/>
</dbReference>
<dbReference type="AlphaFoldDB" id="A0A1Q3ENS2"/>
<evidence type="ECO:0000259" key="7">
    <source>
        <dbReference type="PROSITE" id="PS50178"/>
    </source>
</evidence>
<feature type="compositionally biased region" description="Pro residues" evidence="5">
    <location>
        <begin position="289"/>
        <end position="298"/>
    </location>
</feature>
<accession>A0A1Q3ENS2</accession>
<keyword evidence="2 4" id="KW-0863">Zinc-finger</keyword>
<dbReference type="STRING" id="5353.A0A1Q3ENS2"/>
<feature type="compositionally biased region" description="Pro residues" evidence="5">
    <location>
        <begin position="348"/>
        <end position="359"/>
    </location>
</feature>
<dbReference type="Pfam" id="PF13920">
    <property type="entry name" value="zf-C3HC4_3"/>
    <property type="match status" value="1"/>
</dbReference>
<dbReference type="SMART" id="SM00064">
    <property type="entry name" value="FYVE"/>
    <property type="match status" value="1"/>
</dbReference>
<dbReference type="InterPro" id="IPR000306">
    <property type="entry name" value="Znf_FYVE"/>
</dbReference>
<feature type="compositionally biased region" description="Pro residues" evidence="5">
    <location>
        <begin position="325"/>
        <end position="334"/>
    </location>
</feature>
<dbReference type="Pfam" id="PF01363">
    <property type="entry name" value="FYVE"/>
    <property type="match status" value="1"/>
</dbReference>
<feature type="compositionally biased region" description="Polar residues" evidence="5">
    <location>
        <begin position="235"/>
        <end position="246"/>
    </location>
</feature>
<feature type="region of interest" description="Disordered" evidence="5">
    <location>
        <begin position="412"/>
        <end position="542"/>
    </location>
</feature>
<feature type="compositionally biased region" description="Low complexity" evidence="5">
    <location>
        <begin position="272"/>
        <end position="288"/>
    </location>
</feature>
<feature type="domain" description="RING-type" evidence="6">
    <location>
        <begin position="554"/>
        <end position="593"/>
    </location>
</feature>
<feature type="compositionally biased region" description="Low complexity" evidence="5">
    <location>
        <begin position="335"/>
        <end position="347"/>
    </location>
</feature>
<reference evidence="8 9" key="2">
    <citation type="submission" date="2017-02" db="EMBL/GenBank/DDBJ databases">
        <title>A genome survey and senescence transcriptome analysis in Lentinula edodes.</title>
        <authorList>
            <person name="Sakamoto Y."/>
            <person name="Nakade K."/>
            <person name="Sato S."/>
            <person name="Yoshida Y."/>
            <person name="Miyazaki K."/>
            <person name="Natsume S."/>
            <person name="Konno N."/>
        </authorList>
    </citation>
    <scope>NUCLEOTIDE SEQUENCE [LARGE SCALE GENOMIC DNA]</scope>
    <source>
        <strain evidence="8 9">NBRC 111202</strain>
    </source>
</reference>
<dbReference type="InterPro" id="IPR051728">
    <property type="entry name" value="RING-FYVE_E3_ubiquitin-ligase"/>
</dbReference>
<dbReference type="Proteomes" id="UP000188533">
    <property type="component" value="Unassembled WGS sequence"/>
</dbReference>
<feature type="compositionally biased region" description="Basic and acidic residues" evidence="5">
    <location>
        <begin position="195"/>
        <end position="215"/>
    </location>
</feature>
<organism evidence="8 9">
    <name type="scientific">Lentinula edodes</name>
    <name type="common">Shiitake mushroom</name>
    <name type="synonym">Lentinus edodes</name>
    <dbReference type="NCBI Taxonomy" id="5353"/>
    <lineage>
        <taxon>Eukaryota</taxon>
        <taxon>Fungi</taxon>
        <taxon>Dikarya</taxon>
        <taxon>Basidiomycota</taxon>
        <taxon>Agaricomycotina</taxon>
        <taxon>Agaricomycetes</taxon>
        <taxon>Agaricomycetidae</taxon>
        <taxon>Agaricales</taxon>
        <taxon>Marasmiineae</taxon>
        <taxon>Omphalotaceae</taxon>
        <taxon>Lentinula</taxon>
    </lineage>
</organism>
<evidence type="ECO:0000256" key="5">
    <source>
        <dbReference type="SAM" id="MobiDB-lite"/>
    </source>
</evidence>
<dbReference type="InterPro" id="IPR001841">
    <property type="entry name" value="Znf_RING"/>
</dbReference>
<feature type="compositionally biased region" description="Pro residues" evidence="5">
    <location>
        <begin position="520"/>
        <end position="531"/>
    </location>
</feature>
<keyword evidence="9" id="KW-1185">Reference proteome</keyword>
<dbReference type="SUPFAM" id="SSF57850">
    <property type="entry name" value="RING/U-box"/>
    <property type="match status" value="1"/>
</dbReference>
<protein>
    <submittedName>
        <fullName evidence="8">Ring-finger domain-containing protein</fullName>
    </submittedName>
</protein>
<evidence type="ECO:0000256" key="4">
    <source>
        <dbReference type="PROSITE-ProRule" id="PRU00175"/>
    </source>
</evidence>
<dbReference type="InterPro" id="IPR017455">
    <property type="entry name" value="Znf_FYVE-rel"/>
</dbReference>
<feature type="compositionally biased region" description="Low complexity" evidence="5">
    <location>
        <begin position="170"/>
        <end position="184"/>
    </location>
</feature>
<dbReference type="PANTHER" id="PTHR14879:SF5">
    <property type="entry name" value="RING-TYPE DOMAIN-CONTAINING PROTEIN"/>
    <property type="match status" value="1"/>
</dbReference>
<name>A0A1Q3ENS2_LENED</name>
<feature type="region of interest" description="Disordered" evidence="5">
    <location>
        <begin position="1"/>
        <end position="22"/>
    </location>
</feature>
<dbReference type="GO" id="GO:0008270">
    <property type="term" value="F:zinc ion binding"/>
    <property type="evidence" value="ECO:0007669"/>
    <property type="project" value="UniProtKB-KW"/>
</dbReference>
<reference evidence="8 9" key="1">
    <citation type="submission" date="2016-08" db="EMBL/GenBank/DDBJ databases">
        <authorList>
            <consortium name="Lentinula edodes genome sequencing consortium"/>
            <person name="Sakamoto Y."/>
            <person name="Nakade K."/>
            <person name="Sato S."/>
            <person name="Yoshida Y."/>
            <person name="Miyazaki K."/>
            <person name="Natsume S."/>
            <person name="Konno N."/>
        </authorList>
    </citation>
    <scope>NUCLEOTIDE SEQUENCE [LARGE SCALE GENOMIC DNA]</scope>
    <source>
        <strain evidence="8 9">NBRC 111202</strain>
    </source>
</reference>
<dbReference type="PROSITE" id="PS50178">
    <property type="entry name" value="ZF_FYVE"/>
    <property type="match status" value="1"/>
</dbReference>
<feature type="region of interest" description="Disordered" evidence="5">
    <location>
        <begin position="170"/>
        <end position="363"/>
    </location>
</feature>
<proteinExistence type="predicted"/>
<feature type="domain" description="FYVE-type" evidence="7">
    <location>
        <begin position="20"/>
        <end position="86"/>
    </location>
</feature>
<evidence type="ECO:0000256" key="2">
    <source>
        <dbReference type="ARBA" id="ARBA00022771"/>
    </source>
</evidence>
<keyword evidence="3" id="KW-0862">Zinc</keyword>
<feature type="compositionally biased region" description="Pro residues" evidence="5">
    <location>
        <begin position="185"/>
        <end position="194"/>
    </location>
</feature>
<dbReference type="CDD" id="cd00065">
    <property type="entry name" value="FYVE_like_SF"/>
    <property type="match status" value="1"/>
</dbReference>
<feature type="compositionally biased region" description="Polar residues" evidence="5">
    <location>
        <begin position="308"/>
        <end position="319"/>
    </location>
</feature>
<dbReference type="SMART" id="SM00184">
    <property type="entry name" value="RING"/>
    <property type="match status" value="2"/>
</dbReference>
<dbReference type="SUPFAM" id="SSF57903">
    <property type="entry name" value="FYVE/PHD zinc finger"/>
    <property type="match status" value="1"/>
</dbReference>